<dbReference type="EMBL" id="JBHTIS010004197">
    <property type="protein sequence ID" value="MFD1052181.1"/>
    <property type="molecule type" value="Genomic_DNA"/>
</dbReference>
<feature type="non-terminal residue" evidence="1">
    <location>
        <position position="64"/>
    </location>
</feature>
<comment type="caution">
    <text evidence="1">The sequence shown here is derived from an EMBL/GenBank/DDBJ whole genome shotgun (WGS) entry which is preliminary data.</text>
</comment>
<name>A0ABW3MNV0_9PSEU</name>
<dbReference type="Proteomes" id="UP001597045">
    <property type="component" value="Unassembled WGS sequence"/>
</dbReference>
<keyword evidence="2" id="KW-1185">Reference proteome</keyword>
<accession>A0ABW3MNV0</accession>
<sequence>MADDQGPQEPTDDLVTSRHTLGDMAYTVTTGRVVLRREVVTDGTFDGHVASAEVFLTSYTLDGE</sequence>
<reference evidence="2" key="1">
    <citation type="journal article" date="2019" name="Int. J. Syst. Evol. Microbiol.">
        <title>The Global Catalogue of Microorganisms (GCM) 10K type strain sequencing project: providing services to taxonomists for standard genome sequencing and annotation.</title>
        <authorList>
            <consortium name="The Broad Institute Genomics Platform"/>
            <consortium name="The Broad Institute Genome Sequencing Center for Infectious Disease"/>
            <person name="Wu L."/>
            <person name="Ma J."/>
        </authorList>
    </citation>
    <scope>NUCLEOTIDE SEQUENCE [LARGE SCALE GENOMIC DNA]</scope>
    <source>
        <strain evidence="2">JCM 31486</strain>
    </source>
</reference>
<evidence type="ECO:0000313" key="2">
    <source>
        <dbReference type="Proteomes" id="UP001597045"/>
    </source>
</evidence>
<organism evidence="1 2">
    <name type="scientific">Kibdelosporangium lantanae</name>
    <dbReference type="NCBI Taxonomy" id="1497396"/>
    <lineage>
        <taxon>Bacteria</taxon>
        <taxon>Bacillati</taxon>
        <taxon>Actinomycetota</taxon>
        <taxon>Actinomycetes</taxon>
        <taxon>Pseudonocardiales</taxon>
        <taxon>Pseudonocardiaceae</taxon>
        <taxon>Kibdelosporangium</taxon>
    </lineage>
</organism>
<protein>
    <submittedName>
        <fullName evidence="1">Peptidase S10</fullName>
    </submittedName>
</protein>
<proteinExistence type="predicted"/>
<evidence type="ECO:0000313" key="1">
    <source>
        <dbReference type="EMBL" id="MFD1052181.1"/>
    </source>
</evidence>
<gene>
    <name evidence="1" type="ORF">ACFQ1S_44695</name>
</gene>